<dbReference type="InterPro" id="IPR050975">
    <property type="entry name" value="Sleep_regulator"/>
</dbReference>
<evidence type="ECO:0000256" key="1">
    <source>
        <dbReference type="ARBA" id="ARBA00022729"/>
    </source>
</evidence>
<dbReference type="GO" id="GO:0032222">
    <property type="term" value="P:regulation of synaptic transmission, cholinergic"/>
    <property type="evidence" value="ECO:0007669"/>
    <property type="project" value="InterPro"/>
</dbReference>
<dbReference type="InterPro" id="IPR031424">
    <property type="entry name" value="QVR-like"/>
</dbReference>
<dbReference type="Proteomes" id="UP000828390">
    <property type="component" value="Unassembled WGS sequence"/>
</dbReference>
<comment type="caution">
    <text evidence="4">The sequence shown here is derived from an EMBL/GenBank/DDBJ whole genome shotgun (WGS) entry which is preliminary data.</text>
</comment>
<evidence type="ECO:0000313" key="5">
    <source>
        <dbReference type="Proteomes" id="UP000828390"/>
    </source>
</evidence>
<accession>A0A9D4FEQ2</accession>
<feature type="chain" id="PRO_5038854798" description="Protein quiver" evidence="3">
    <location>
        <begin position="21"/>
        <end position="139"/>
    </location>
</feature>
<keyword evidence="2" id="KW-0325">Glycoprotein</keyword>
<dbReference type="GO" id="GO:0030431">
    <property type="term" value="P:sleep"/>
    <property type="evidence" value="ECO:0007669"/>
    <property type="project" value="InterPro"/>
</dbReference>
<name>A0A9D4FEQ2_DREPO</name>
<dbReference type="PANTHER" id="PTHR33562">
    <property type="entry name" value="ATILLA, ISOFORM B-RELATED-RELATED"/>
    <property type="match status" value="1"/>
</dbReference>
<evidence type="ECO:0008006" key="6">
    <source>
        <dbReference type="Google" id="ProtNLM"/>
    </source>
</evidence>
<feature type="signal peptide" evidence="3">
    <location>
        <begin position="1"/>
        <end position="20"/>
    </location>
</feature>
<evidence type="ECO:0000256" key="2">
    <source>
        <dbReference type="ARBA" id="ARBA00023180"/>
    </source>
</evidence>
<dbReference type="Pfam" id="PF17064">
    <property type="entry name" value="QVR"/>
    <property type="match status" value="1"/>
</dbReference>
<proteinExistence type="predicted"/>
<reference evidence="4" key="2">
    <citation type="submission" date="2020-11" db="EMBL/GenBank/DDBJ databases">
        <authorList>
            <person name="McCartney M.A."/>
            <person name="Auch B."/>
            <person name="Kono T."/>
            <person name="Mallez S."/>
            <person name="Becker A."/>
            <person name="Gohl D.M."/>
            <person name="Silverstein K.A.T."/>
            <person name="Koren S."/>
            <person name="Bechman K.B."/>
            <person name="Herman A."/>
            <person name="Abrahante J.E."/>
            <person name="Garbe J."/>
        </authorList>
    </citation>
    <scope>NUCLEOTIDE SEQUENCE</scope>
    <source>
        <strain evidence="4">Duluth1</strain>
        <tissue evidence="4">Whole animal</tissue>
    </source>
</reference>
<sequence>MKVFTLVVLSLGAFAGIADAVRCYACSAYRNQPCGVDVDRTTPIKSGCSFCVVNFNKINGITKVVRICMTSTDVGLDTDESGPVGVCVTADTCSCNTDLCNANTQSALAAASGGTGRFSASNVWILGIVAVMALIMDAF</sequence>
<dbReference type="AlphaFoldDB" id="A0A9D4FEQ2"/>
<evidence type="ECO:0000313" key="4">
    <source>
        <dbReference type="EMBL" id="KAH3796501.1"/>
    </source>
</evidence>
<dbReference type="CDD" id="cd00117">
    <property type="entry name" value="TFP"/>
    <property type="match status" value="1"/>
</dbReference>
<evidence type="ECO:0000256" key="3">
    <source>
        <dbReference type="SAM" id="SignalP"/>
    </source>
</evidence>
<reference evidence="4" key="1">
    <citation type="journal article" date="2019" name="bioRxiv">
        <title>The Genome of the Zebra Mussel, Dreissena polymorpha: A Resource for Invasive Species Research.</title>
        <authorList>
            <person name="McCartney M.A."/>
            <person name="Auch B."/>
            <person name="Kono T."/>
            <person name="Mallez S."/>
            <person name="Zhang Y."/>
            <person name="Obille A."/>
            <person name="Becker A."/>
            <person name="Abrahante J.E."/>
            <person name="Garbe J."/>
            <person name="Badalamenti J.P."/>
            <person name="Herman A."/>
            <person name="Mangelson H."/>
            <person name="Liachko I."/>
            <person name="Sullivan S."/>
            <person name="Sone E.D."/>
            <person name="Koren S."/>
            <person name="Silverstein K.A.T."/>
            <person name="Beckman K.B."/>
            <person name="Gohl D.M."/>
        </authorList>
    </citation>
    <scope>NUCLEOTIDE SEQUENCE</scope>
    <source>
        <strain evidence="4">Duluth1</strain>
        <tissue evidence="4">Whole animal</tissue>
    </source>
</reference>
<gene>
    <name evidence="4" type="ORF">DPMN_150069</name>
</gene>
<dbReference type="EMBL" id="JAIWYP010000007">
    <property type="protein sequence ID" value="KAH3796501.1"/>
    <property type="molecule type" value="Genomic_DNA"/>
</dbReference>
<keyword evidence="5" id="KW-1185">Reference proteome</keyword>
<keyword evidence="1 3" id="KW-0732">Signal</keyword>
<organism evidence="4 5">
    <name type="scientific">Dreissena polymorpha</name>
    <name type="common">Zebra mussel</name>
    <name type="synonym">Mytilus polymorpha</name>
    <dbReference type="NCBI Taxonomy" id="45954"/>
    <lineage>
        <taxon>Eukaryota</taxon>
        <taxon>Metazoa</taxon>
        <taxon>Spiralia</taxon>
        <taxon>Lophotrochozoa</taxon>
        <taxon>Mollusca</taxon>
        <taxon>Bivalvia</taxon>
        <taxon>Autobranchia</taxon>
        <taxon>Heteroconchia</taxon>
        <taxon>Euheterodonta</taxon>
        <taxon>Imparidentia</taxon>
        <taxon>Neoheterodontei</taxon>
        <taxon>Myida</taxon>
        <taxon>Dreissenoidea</taxon>
        <taxon>Dreissenidae</taxon>
        <taxon>Dreissena</taxon>
    </lineage>
</organism>
<protein>
    <recommendedName>
        <fullName evidence="6">Protein quiver</fullName>
    </recommendedName>
</protein>